<feature type="domain" description="Serine aminopeptidase S33" evidence="2">
    <location>
        <begin position="26"/>
        <end position="132"/>
    </location>
</feature>
<dbReference type="InterPro" id="IPR029058">
    <property type="entry name" value="AB_hydrolase_fold"/>
</dbReference>
<sequence length="233" mass="24977">MSTNAFMFQGPGQGQLAGRLFLPQGPPRAKVVIAHGLQSSMASQKLTNLALFLAERGMIAMQFDHSGCGESPGEMRLTTLSGRRDELVAAARALPEDDAPLVLVGSSMGGTAALLAAEALAPACLAVWSAPWDYLELMARLATQDPPPDLPLMPRDIMSLDLEAALARRAGVLFVHGQDDEVVPVAQARRGHDLARQPKDLLIIAGADHRLSRLADQKLAMARTLAWIERFIA</sequence>
<accession>E1QHV3</accession>
<dbReference type="GO" id="GO:0004553">
    <property type="term" value="F:hydrolase activity, hydrolyzing O-glycosyl compounds"/>
    <property type="evidence" value="ECO:0007669"/>
    <property type="project" value="TreeGrafter"/>
</dbReference>
<evidence type="ECO:0000313" key="3">
    <source>
        <dbReference type="EMBL" id="ADK85146.1"/>
    </source>
</evidence>
<dbReference type="AlphaFoldDB" id="E1QHV3"/>
<dbReference type="EMBL" id="CP002085">
    <property type="protein sequence ID" value="ADK85146.1"/>
    <property type="molecule type" value="Genomic_DNA"/>
</dbReference>
<reference evidence="3 4" key="1">
    <citation type="journal article" date="2010" name="Stand. Genomic Sci.">
        <title>Complete genome sequence of Desulfarculus baarsii type strain (2st14).</title>
        <authorList>
            <person name="Sun H."/>
            <person name="Spring S."/>
            <person name="Lapidus A."/>
            <person name="Davenport K."/>
            <person name="Del Rio T.G."/>
            <person name="Tice H."/>
            <person name="Nolan M."/>
            <person name="Copeland A."/>
            <person name="Cheng J.F."/>
            <person name="Lucas S."/>
            <person name="Tapia R."/>
            <person name="Goodwin L."/>
            <person name="Pitluck S."/>
            <person name="Ivanova N."/>
            <person name="Pagani I."/>
            <person name="Mavromatis K."/>
            <person name="Ovchinnikova G."/>
            <person name="Pati A."/>
            <person name="Chen A."/>
            <person name="Palaniappan K."/>
            <person name="Hauser L."/>
            <person name="Chang Y.J."/>
            <person name="Jeffries C.D."/>
            <person name="Detter J.C."/>
            <person name="Han C."/>
            <person name="Rohde M."/>
            <person name="Brambilla E."/>
            <person name="Goker M."/>
            <person name="Woyke T."/>
            <person name="Bristow J."/>
            <person name="Eisen J.A."/>
            <person name="Markowitz V."/>
            <person name="Hugenholtz P."/>
            <person name="Kyrpides N.C."/>
            <person name="Klenk H.P."/>
            <person name="Land M."/>
        </authorList>
    </citation>
    <scope>NUCLEOTIDE SEQUENCE [LARGE SCALE GENOMIC DNA]</scope>
    <source>
        <strain evidence="4">ATCC 33931 / DSM 2075 / LMG 7858 / VKM B-1802 / 2st14</strain>
    </source>
</reference>
<organism evidence="3 4">
    <name type="scientific">Desulfarculus baarsii (strain ATCC 33931 / DSM 2075 / LMG 7858 / VKM B-1802 / 2st14)</name>
    <dbReference type="NCBI Taxonomy" id="644282"/>
    <lineage>
        <taxon>Bacteria</taxon>
        <taxon>Pseudomonadati</taxon>
        <taxon>Thermodesulfobacteriota</taxon>
        <taxon>Desulfarculia</taxon>
        <taxon>Desulfarculales</taxon>
        <taxon>Desulfarculaceae</taxon>
        <taxon>Desulfarculus</taxon>
    </lineage>
</organism>
<dbReference type="Proteomes" id="UP000009047">
    <property type="component" value="Chromosome"/>
</dbReference>
<proteinExistence type="predicted"/>
<dbReference type="eggNOG" id="COG1073">
    <property type="taxonomic scope" value="Bacteria"/>
</dbReference>
<dbReference type="PANTHER" id="PTHR16138:SF7">
    <property type="entry name" value="PALMITOYL-PROTEIN THIOESTERASE ABHD10, MITOCHONDRIAL"/>
    <property type="match status" value="1"/>
</dbReference>
<dbReference type="SUPFAM" id="SSF53474">
    <property type="entry name" value="alpha/beta-Hydrolases"/>
    <property type="match status" value="1"/>
</dbReference>
<evidence type="ECO:0000313" key="4">
    <source>
        <dbReference type="Proteomes" id="UP000009047"/>
    </source>
</evidence>
<protein>
    <recommendedName>
        <fullName evidence="2">Serine aminopeptidase S33 domain-containing protein</fullName>
    </recommendedName>
</protein>
<dbReference type="Gene3D" id="3.40.50.1820">
    <property type="entry name" value="alpha/beta hydrolase"/>
    <property type="match status" value="1"/>
</dbReference>
<dbReference type="Pfam" id="PF12146">
    <property type="entry name" value="Hydrolase_4"/>
    <property type="match status" value="1"/>
</dbReference>
<keyword evidence="1" id="KW-0378">Hydrolase</keyword>
<gene>
    <name evidence="3" type="ordered locus">Deba_1779</name>
</gene>
<dbReference type="InterPro" id="IPR052382">
    <property type="entry name" value="ABHD10_acyl-thioesterase"/>
</dbReference>
<dbReference type="STRING" id="644282.Deba_1779"/>
<evidence type="ECO:0000256" key="1">
    <source>
        <dbReference type="ARBA" id="ARBA00022801"/>
    </source>
</evidence>
<dbReference type="KEGG" id="dbr:Deba_1779"/>
<name>E1QHV3_DESB2</name>
<dbReference type="RefSeq" id="WP_013258598.1">
    <property type="nucleotide sequence ID" value="NC_014365.1"/>
</dbReference>
<keyword evidence="4" id="KW-1185">Reference proteome</keyword>
<dbReference type="PANTHER" id="PTHR16138">
    <property type="entry name" value="MYCOPHENOLIC ACID ACYL-GLUCURONIDE ESTERASE, MITOCHONDRIAL"/>
    <property type="match status" value="1"/>
</dbReference>
<evidence type="ECO:0000259" key="2">
    <source>
        <dbReference type="Pfam" id="PF12146"/>
    </source>
</evidence>
<dbReference type="HOGENOM" id="CLU_048353_3_3_7"/>
<dbReference type="InterPro" id="IPR022742">
    <property type="entry name" value="Hydrolase_4"/>
</dbReference>